<dbReference type="AlphaFoldDB" id="A0A5N6QTN1"/>
<protein>
    <submittedName>
        <fullName evidence="1">Uncharacterized protein</fullName>
    </submittedName>
</protein>
<accession>A0A5N6QTN1</accession>
<gene>
    <name evidence="1" type="ORF">FH972_005729</name>
</gene>
<organism evidence="1 2">
    <name type="scientific">Carpinus fangiana</name>
    <dbReference type="NCBI Taxonomy" id="176857"/>
    <lineage>
        <taxon>Eukaryota</taxon>
        <taxon>Viridiplantae</taxon>
        <taxon>Streptophyta</taxon>
        <taxon>Embryophyta</taxon>
        <taxon>Tracheophyta</taxon>
        <taxon>Spermatophyta</taxon>
        <taxon>Magnoliopsida</taxon>
        <taxon>eudicotyledons</taxon>
        <taxon>Gunneridae</taxon>
        <taxon>Pentapetalae</taxon>
        <taxon>rosids</taxon>
        <taxon>fabids</taxon>
        <taxon>Fagales</taxon>
        <taxon>Betulaceae</taxon>
        <taxon>Carpinus</taxon>
    </lineage>
</organism>
<keyword evidence="2" id="KW-1185">Reference proteome</keyword>
<proteinExistence type="predicted"/>
<evidence type="ECO:0000313" key="2">
    <source>
        <dbReference type="Proteomes" id="UP000327013"/>
    </source>
</evidence>
<reference evidence="1 2" key="1">
    <citation type="submission" date="2019-06" db="EMBL/GenBank/DDBJ databases">
        <title>A chromosomal-level reference genome of Carpinus fangiana (Coryloideae, Betulaceae).</title>
        <authorList>
            <person name="Yang X."/>
            <person name="Wang Z."/>
            <person name="Zhang L."/>
            <person name="Hao G."/>
            <person name="Liu J."/>
            <person name="Yang Y."/>
        </authorList>
    </citation>
    <scope>NUCLEOTIDE SEQUENCE [LARGE SCALE GENOMIC DNA]</scope>
    <source>
        <strain evidence="1">Cfa_2016G</strain>
        <tissue evidence="1">Leaf</tissue>
    </source>
</reference>
<dbReference type="EMBL" id="CM017322">
    <property type="protein sequence ID" value="KAE8009282.1"/>
    <property type="molecule type" value="Genomic_DNA"/>
</dbReference>
<sequence length="110" mass="12725">MGTSWASLGEEQVGAAYGYFGWVSLASEEQMEKWVVSMPTGPSVMDNAWVRRQHIHGHFGRNKIHNELEVENLILRPIVMHNYDNVLQDVVDSKLLEKRVTRMKYVLRPD</sequence>
<name>A0A5N6QTN1_9ROSI</name>
<dbReference type="Proteomes" id="UP000327013">
    <property type="component" value="Chromosome 2"/>
</dbReference>
<evidence type="ECO:0000313" key="1">
    <source>
        <dbReference type="EMBL" id="KAE8009282.1"/>
    </source>
</evidence>